<feature type="domain" description="Ubiquitin-like" evidence="2">
    <location>
        <begin position="414"/>
        <end position="486"/>
    </location>
</feature>
<dbReference type="Pfam" id="PF00240">
    <property type="entry name" value="ubiquitin"/>
    <property type="match status" value="1"/>
</dbReference>
<dbReference type="Pfam" id="PF11976">
    <property type="entry name" value="Rad60-SLD"/>
    <property type="match status" value="1"/>
</dbReference>
<dbReference type="RefSeq" id="XP_044553639.1">
    <property type="nucleotide sequence ID" value="XM_044689084.1"/>
</dbReference>
<dbReference type="Gene3D" id="3.10.20.90">
    <property type="entry name" value="Phosphatidylinositol 3-kinase Catalytic Subunit, Chain A, domain 1"/>
    <property type="match status" value="2"/>
</dbReference>
<dbReference type="SMART" id="SM00213">
    <property type="entry name" value="UBQ"/>
    <property type="match status" value="2"/>
</dbReference>
<dbReference type="EMBL" id="PYSW02000006">
    <property type="protein sequence ID" value="KAG2391745.1"/>
    <property type="molecule type" value="Genomic_DNA"/>
</dbReference>
<feature type="domain" description="Ubiquitin-like" evidence="2">
    <location>
        <begin position="311"/>
        <end position="387"/>
    </location>
</feature>
<protein>
    <recommendedName>
        <fullName evidence="2">Ubiquitin-like domain-containing protein</fullName>
    </recommendedName>
</protein>
<dbReference type="PROSITE" id="PS50053">
    <property type="entry name" value="UBIQUITIN_2"/>
    <property type="match status" value="2"/>
</dbReference>
<dbReference type="PANTHER" id="PTHR47813">
    <property type="entry name" value="UBIQUITIN-LIKE SUPERFAMILY PROTEIN"/>
    <property type="match status" value="1"/>
</dbReference>
<evidence type="ECO:0000259" key="2">
    <source>
        <dbReference type="PROSITE" id="PS50053"/>
    </source>
</evidence>
<comment type="caution">
    <text evidence="3">The sequence shown here is derived from an EMBL/GenBank/DDBJ whole genome shotgun (WGS) entry which is preliminary data.</text>
</comment>
<feature type="compositionally biased region" description="Polar residues" evidence="1">
    <location>
        <begin position="42"/>
        <end position="53"/>
    </location>
</feature>
<feature type="compositionally biased region" description="Basic and acidic residues" evidence="1">
    <location>
        <begin position="115"/>
        <end position="140"/>
    </location>
</feature>
<organism evidence="3 4">
    <name type="scientific">Naegleria lovaniensis</name>
    <name type="common">Amoeba</name>
    <dbReference type="NCBI Taxonomy" id="51637"/>
    <lineage>
        <taxon>Eukaryota</taxon>
        <taxon>Discoba</taxon>
        <taxon>Heterolobosea</taxon>
        <taxon>Tetramitia</taxon>
        <taxon>Eutetramitia</taxon>
        <taxon>Vahlkampfiidae</taxon>
        <taxon>Naegleria</taxon>
    </lineage>
</organism>
<evidence type="ECO:0000313" key="4">
    <source>
        <dbReference type="Proteomes" id="UP000816034"/>
    </source>
</evidence>
<dbReference type="CDD" id="cd01763">
    <property type="entry name" value="Ubl_SUMO_like"/>
    <property type="match status" value="2"/>
</dbReference>
<feature type="compositionally biased region" description="Basic residues" evidence="1">
    <location>
        <begin position="141"/>
        <end position="153"/>
    </location>
</feature>
<dbReference type="InterPro" id="IPR000626">
    <property type="entry name" value="Ubiquitin-like_dom"/>
</dbReference>
<feature type="region of interest" description="Disordered" evidence="1">
    <location>
        <begin position="1"/>
        <end position="167"/>
    </location>
</feature>
<dbReference type="GeneID" id="68105683"/>
<keyword evidence="4" id="KW-1185">Reference proteome</keyword>
<dbReference type="PANTHER" id="PTHR47813:SF2">
    <property type="entry name" value="UBIQUITIN-LIKE SUPERFAMILY PROTEIN"/>
    <property type="match status" value="1"/>
</dbReference>
<dbReference type="InterPro" id="IPR022617">
    <property type="entry name" value="Rad60/SUMO-like_dom"/>
</dbReference>
<accession>A0AA88GVG9</accession>
<sequence length="486" mass="54919">MPKNKASSQSKKQQAKKASSESDSSDSSSDEDLFHHKAAKSYKQSTWKLSNTPPSQPEPNKKKNLLEMTKTTSPNSKTETKEEGAKPSNNDDLLLELQVDMYKNELHKKNAKRNTVTDEESKKKRKPTDEELKKIILEQKKQRREQKRTKHTHSSSIPPEDIISIDDDLTPTTVENATSTYSTIPTSSTNELYGNTGSAFSSSSSMFVRSPAFSNPFRAISPFPSYSPGDFFYERSKNDLQRKFDTLLQSSSESVFDKLETIDKSATELSEKEKQRLEESLKKQLEELKPELKLDNSTLIDQEEDTENKGEKITIRVRWNEKIVPINMTEKDKFQKLKKTVAKQFDAHPDQVTLIFDGMPLNLKSTPEDHGMETDDIIDCKIDKSKPISTIITPSSSKKPSSAIEVIDDASPKITINVRAKDKTFPVKISTTDKFSKVAKYIAKQLNVDVSKVKLMFDGMALNVNETPADQDMEDDDIIDCQVKAK</sequence>
<dbReference type="SUPFAM" id="SSF54236">
    <property type="entry name" value="Ubiquitin-like"/>
    <property type="match status" value="2"/>
</dbReference>
<gene>
    <name evidence="3" type="ORF">C9374_013230</name>
</gene>
<evidence type="ECO:0000313" key="3">
    <source>
        <dbReference type="EMBL" id="KAG2391745.1"/>
    </source>
</evidence>
<evidence type="ECO:0000256" key="1">
    <source>
        <dbReference type="SAM" id="MobiDB-lite"/>
    </source>
</evidence>
<dbReference type="Proteomes" id="UP000816034">
    <property type="component" value="Unassembled WGS sequence"/>
</dbReference>
<feature type="compositionally biased region" description="Low complexity" evidence="1">
    <location>
        <begin position="1"/>
        <end position="12"/>
    </location>
</feature>
<reference evidence="3 4" key="1">
    <citation type="journal article" date="2018" name="BMC Genomics">
        <title>The genome of Naegleria lovaniensis, the basis for a comparative approach to unravel pathogenicity factors of the human pathogenic amoeba N. fowleri.</title>
        <authorList>
            <person name="Liechti N."/>
            <person name="Schurch N."/>
            <person name="Bruggmann R."/>
            <person name="Wittwer M."/>
        </authorList>
    </citation>
    <scope>NUCLEOTIDE SEQUENCE [LARGE SCALE GENOMIC DNA]</scope>
    <source>
        <strain evidence="3 4">ATCC 30569</strain>
    </source>
</reference>
<dbReference type="InterPro" id="IPR029071">
    <property type="entry name" value="Ubiquitin-like_domsf"/>
</dbReference>
<dbReference type="AlphaFoldDB" id="A0AA88GVG9"/>
<name>A0AA88GVG9_NAELO</name>
<proteinExistence type="predicted"/>